<accession>A0A7S4QPX3</accession>
<protein>
    <submittedName>
        <fullName evidence="3">Uncharacterized protein</fullName>
    </submittedName>
</protein>
<organism evidence="3">
    <name type="scientific">Ditylum brightwellii</name>
    <dbReference type="NCBI Taxonomy" id="49249"/>
    <lineage>
        <taxon>Eukaryota</taxon>
        <taxon>Sar</taxon>
        <taxon>Stramenopiles</taxon>
        <taxon>Ochrophyta</taxon>
        <taxon>Bacillariophyta</taxon>
        <taxon>Mediophyceae</taxon>
        <taxon>Lithodesmiophycidae</taxon>
        <taxon>Lithodesmiales</taxon>
        <taxon>Lithodesmiaceae</taxon>
        <taxon>Ditylum</taxon>
    </lineage>
</organism>
<dbReference type="EMBL" id="HBNS01007517">
    <property type="protein sequence ID" value="CAE4590334.1"/>
    <property type="molecule type" value="Transcribed_RNA"/>
</dbReference>
<reference evidence="3" key="1">
    <citation type="submission" date="2021-01" db="EMBL/GenBank/DDBJ databases">
        <authorList>
            <person name="Corre E."/>
            <person name="Pelletier E."/>
            <person name="Niang G."/>
            <person name="Scheremetjew M."/>
            <person name="Finn R."/>
            <person name="Kale V."/>
            <person name="Holt S."/>
            <person name="Cochrane G."/>
            <person name="Meng A."/>
            <person name="Brown T."/>
            <person name="Cohen L."/>
        </authorList>
    </citation>
    <scope>NUCLEOTIDE SEQUENCE</scope>
    <source>
        <strain evidence="3">GSO104</strain>
    </source>
</reference>
<keyword evidence="2" id="KW-0472">Membrane</keyword>
<evidence type="ECO:0000313" key="3">
    <source>
        <dbReference type="EMBL" id="CAE4590334.1"/>
    </source>
</evidence>
<dbReference type="AlphaFoldDB" id="A0A7S4QPX3"/>
<sequence>MFHRGSEHWGVGKPNRVVLILTLTPRPAVRGETRLPSLGTLWALPWHGWGHTLDDMADAETGAMSQPWAALRSLGLYKPKTRDWGWDWITVNTIRIANDDNGYEREDLVDYFLKDGWGFVDWSWVPRSLFGDVPDEGNAWEEFLVNTFDKWIYWTALANVVIVSVYLIVLAVVSGYCNWKSTHKTEKNVNEKKIKNKCNGDKYSGTNGHNGINGASGHDNINGENGHNGINGTNGHSNSNGANNTIGANGHNDKGKENDHVVISGSEYSPQSPAASNHTDCKIENRGSGIIKRGIARLVVTYATTLILFAYVLHQASNSGWASDLRSGKLYSPPFEDRMDLYQDEDLFDRTIEISVTPRKSDVLIGGTIVSPGYDTHFLNYHAGNVAWRELIKAAARSCKINSVGTHQDGLLSRSWSSKAFTSAIIDAIVWELVSVENRRFLLQDSNGMWTAMSWDDARNETRKALLRETNEMLSSLDDKLLLLIADARYGHLRNTVLAGLNGLSYLLGWRTMMYSVLGDHMEDPPQWTRKAIGDGLAPVAVGLRPRDSRSLYFSAIPSVKFDLLHAKDAPRPIGKPRIGDCQCPGEAKFCHKSSPPKRKRFYGGKFKRHEKIEFWEGGDSFRWALGIIIGKNPDRTYDVMALPGGQEDYGLPQTDVRKLDAFDMDLGDILSGQKRPVCPCNL</sequence>
<evidence type="ECO:0000256" key="2">
    <source>
        <dbReference type="SAM" id="Phobius"/>
    </source>
</evidence>
<keyword evidence="2" id="KW-1133">Transmembrane helix</keyword>
<feature type="transmembrane region" description="Helical" evidence="2">
    <location>
        <begin position="151"/>
        <end position="177"/>
    </location>
</feature>
<feature type="compositionally biased region" description="Low complexity" evidence="1">
    <location>
        <begin position="221"/>
        <end position="245"/>
    </location>
</feature>
<gene>
    <name evidence="3" type="ORF">DBRI00130_LOCUS6094</name>
</gene>
<keyword evidence="2" id="KW-0812">Transmembrane</keyword>
<feature type="region of interest" description="Disordered" evidence="1">
    <location>
        <begin position="221"/>
        <end position="259"/>
    </location>
</feature>
<feature type="transmembrane region" description="Helical" evidence="2">
    <location>
        <begin position="295"/>
        <end position="313"/>
    </location>
</feature>
<evidence type="ECO:0000256" key="1">
    <source>
        <dbReference type="SAM" id="MobiDB-lite"/>
    </source>
</evidence>
<proteinExistence type="predicted"/>
<name>A0A7S4QPX3_9STRA</name>